<dbReference type="InterPro" id="IPR000531">
    <property type="entry name" value="Beta-barrel_TonB"/>
</dbReference>
<dbReference type="Gene3D" id="2.60.40.1120">
    <property type="entry name" value="Carboxypeptidase-like, regulatory domain"/>
    <property type="match status" value="1"/>
</dbReference>
<protein>
    <submittedName>
        <fullName evidence="12">SusC/RagA family TonB-linked outer membrane protein</fullName>
    </submittedName>
</protein>
<dbReference type="InterPro" id="IPR008969">
    <property type="entry name" value="CarboxyPept-like_regulatory"/>
</dbReference>
<dbReference type="NCBIfam" id="TIGR04056">
    <property type="entry name" value="OMP_RagA_SusC"/>
    <property type="match status" value="1"/>
</dbReference>
<dbReference type="InterPro" id="IPR023996">
    <property type="entry name" value="TonB-dep_OMP_SusC/RagA"/>
</dbReference>
<keyword evidence="3 8" id="KW-1134">Transmembrane beta strand</keyword>
<gene>
    <name evidence="12" type="ORF">DDQ68_13100</name>
</gene>
<dbReference type="OrthoDB" id="9768177at2"/>
<keyword evidence="7 8" id="KW-0998">Cell outer membrane</keyword>
<dbReference type="InterPro" id="IPR036942">
    <property type="entry name" value="Beta-barrel_TonB_sf"/>
</dbReference>
<dbReference type="NCBIfam" id="TIGR04057">
    <property type="entry name" value="SusC_RagA_signa"/>
    <property type="match status" value="1"/>
</dbReference>
<evidence type="ECO:0000256" key="3">
    <source>
        <dbReference type="ARBA" id="ARBA00022452"/>
    </source>
</evidence>
<name>A0A2Z3GKB1_9BACT</name>
<feature type="domain" description="TonB-dependent receptor plug" evidence="11">
    <location>
        <begin position="177"/>
        <end position="303"/>
    </location>
</feature>
<dbReference type="Gene3D" id="2.40.170.20">
    <property type="entry name" value="TonB-dependent receptor, beta-barrel domain"/>
    <property type="match status" value="1"/>
</dbReference>
<evidence type="ECO:0000313" key="13">
    <source>
        <dbReference type="Proteomes" id="UP000245999"/>
    </source>
</evidence>
<evidence type="ECO:0000256" key="7">
    <source>
        <dbReference type="ARBA" id="ARBA00023237"/>
    </source>
</evidence>
<evidence type="ECO:0000259" key="11">
    <source>
        <dbReference type="Pfam" id="PF07715"/>
    </source>
</evidence>
<keyword evidence="4 8" id="KW-0812">Transmembrane</keyword>
<dbReference type="Pfam" id="PF07715">
    <property type="entry name" value="Plug"/>
    <property type="match status" value="1"/>
</dbReference>
<dbReference type="Proteomes" id="UP000245999">
    <property type="component" value="Chromosome"/>
</dbReference>
<accession>A0A2Z3GKB1</accession>
<dbReference type="SUPFAM" id="SSF56935">
    <property type="entry name" value="Porins"/>
    <property type="match status" value="1"/>
</dbReference>
<proteinExistence type="inferred from homology"/>
<dbReference type="KEGG" id="hnv:DDQ68_13100"/>
<dbReference type="EMBL" id="CP029145">
    <property type="protein sequence ID" value="AWM33638.1"/>
    <property type="molecule type" value="Genomic_DNA"/>
</dbReference>
<evidence type="ECO:0000256" key="2">
    <source>
        <dbReference type="ARBA" id="ARBA00022448"/>
    </source>
</evidence>
<evidence type="ECO:0000313" key="12">
    <source>
        <dbReference type="EMBL" id="AWM33638.1"/>
    </source>
</evidence>
<dbReference type="InterPro" id="IPR012910">
    <property type="entry name" value="Plug_dom"/>
</dbReference>
<evidence type="ECO:0000256" key="5">
    <source>
        <dbReference type="ARBA" id="ARBA00023077"/>
    </source>
</evidence>
<keyword evidence="5 9" id="KW-0798">TonB box</keyword>
<dbReference type="Gene3D" id="2.170.130.10">
    <property type="entry name" value="TonB-dependent receptor, plug domain"/>
    <property type="match status" value="1"/>
</dbReference>
<evidence type="ECO:0000256" key="6">
    <source>
        <dbReference type="ARBA" id="ARBA00023136"/>
    </source>
</evidence>
<organism evidence="12 13">
    <name type="scientific">Hymenobacter nivis</name>
    <dbReference type="NCBI Taxonomy" id="1850093"/>
    <lineage>
        <taxon>Bacteria</taxon>
        <taxon>Pseudomonadati</taxon>
        <taxon>Bacteroidota</taxon>
        <taxon>Cytophagia</taxon>
        <taxon>Cytophagales</taxon>
        <taxon>Hymenobacteraceae</taxon>
        <taxon>Hymenobacter</taxon>
    </lineage>
</organism>
<dbReference type="SUPFAM" id="SSF49464">
    <property type="entry name" value="Carboxypeptidase regulatory domain-like"/>
    <property type="match status" value="1"/>
</dbReference>
<keyword evidence="13" id="KW-1185">Reference proteome</keyword>
<evidence type="ECO:0000256" key="1">
    <source>
        <dbReference type="ARBA" id="ARBA00004571"/>
    </source>
</evidence>
<dbReference type="GO" id="GO:0009279">
    <property type="term" value="C:cell outer membrane"/>
    <property type="evidence" value="ECO:0007669"/>
    <property type="project" value="UniProtKB-SubCell"/>
</dbReference>
<evidence type="ECO:0000256" key="9">
    <source>
        <dbReference type="RuleBase" id="RU003357"/>
    </source>
</evidence>
<keyword evidence="2 8" id="KW-0813">Transport</keyword>
<feature type="domain" description="TonB-dependent receptor-like beta-barrel" evidence="10">
    <location>
        <begin position="518"/>
        <end position="1005"/>
    </location>
</feature>
<dbReference type="InterPro" id="IPR039426">
    <property type="entry name" value="TonB-dep_rcpt-like"/>
</dbReference>
<comment type="subcellular location">
    <subcellularLocation>
        <location evidence="1 8">Cell outer membrane</location>
        <topology evidence="1 8">Multi-pass membrane protein</topology>
    </subcellularLocation>
</comment>
<keyword evidence="6 8" id="KW-0472">Membrane</keyword>
<sequence length="1178" mass="125160">MAGHKTFIGQQWAPGPRPFPAKGLEPGIDFLAINASHFLHYSHSIHQTNQKMKQTLLLFVLLLGGLLQQAQAQNRTVSGKITDRATGQGLPGVTVIVKGRPTVGTTSNSEGAFVLNDVPADASALVFSFVGFATQEQPITGGALNVALATDAKQLSEVVVTALGLQANRDQLGTAQATVQGAALVSSGETSVVTGISGKTPGVLITRSSGDPGASANIQIRGAATITGNLQPLIVVDGIPISNSSIGNDGILTSNGGAGSNQTNGVVQASRLNDINPDDIASMEVLKGAAAAALWGTRAANGVIVITTKKGKLGDRMHIAVRSTFSFDRINKTPALQLNYGQGAGGLYKFGSSSSRSWGDYIGDRTGAADAQITDPTNPAYKGFVTFPDGSTQYAIANGTAANPHGGKNSQQTYDHGRDVFGTGYYRDNSIEFSGGDEKSTYFLSGSNTYTKGIVYNNSDNNRTTIRANVTRNLSDKFSSAVNVTYARTFSNRVQQGSNVSGIFLGGLRSPADYNNSQYIGDYTDKTGALIANRQVTYRNPLGAGNPGYDNPNFTINRITNTSLVNRLVGSTELNYHPTDWLSFLNRTGVDTYTDRREAFFPRQSAANLSGALTEEYITETQVNNDFIVRANHSFSENFSISAIVGNNLNERRADQVGASATNIVNVLSPPQLDNSPANTRVPYNIKSVIRTAAVYGEVDVSLLDQFYLTGTLRGESASTFGPSTKSTFYFPSGTFAWQFTKIPAFANNAALSFGKLRVAYGQVGVQPGIYQTQTYYVPGSGNFVDGFGPALDVANYGGGYIRSTVQGNPFLKPERKSEVETGLDLRFLKDRISFSATYYNNKTTAAILQVSTPYTTGYSSQWQNAATITNKGIELQLDGAIIKTADFGFNLAANFSQNKNNVADLAGVQSVFLNGFSGNSINSVAIKDHQLGTLYGSRFARTTDGTNALALDPQGFAVLAATNGVVGDPNPQWRGGLGATLRYKGLSLYALLDHVHSFDVWNGTRSILNTFGTSAITGTRTTLSAADAAATKTFGGGTVASKVGQNAAYVLNADGSVTFRGTVNNFGGGPVALDEDWYSNGAGSGFGGAGEQYVEHVNTTRLREVTLSYSLNSAAFRDATKLQSIDFSLTGRNIYLWTNYSGVDPETNLTGVSNGRGLDYFNNPSTRSVLFSVRLTY</sequence>
<evidence type="ECO:0000256" key="4">
    <source>
        <dbReference type="ARBA" id="ARBA00022692"/>
    </source>
</evidence>
<dbReference type="Pfam" id="PF13715">
    <property type="entry name" value="CarbopepD_reg_2"/>
    <property type="match status" value="1"/>
</dbReference>
<comment type="similarity">
    <text evidence="8 9">Belongs to the TonB-dependent receptor family.</text>
</comment>
<evidence type="ECO:0000256" key="8">
    <source>
        <dbReference type="PROSITE-ProRule" id="PRU01360"/>
    </source>
</evidence>
<dbReference type="InterPro" id="IPR023997">
    <property type="entry name" value="TonB-dep_OMP_SusC/RagA_CS"/>
</dbReference>
<dbReference type="PROSITE" id="PS52016">
    <property type="entry name" value="TONB_DEPENDENT_REC_3"/>
    <property type="match status" value="1"/>
</dbReference>
<reference evidence="13" key="1">
    <citation type="submission" date="2018-04" db="EMBL/GenBank/DDBJ databases">
        <title>Complete genome of Antarctic heterotrophic bacterium Hymenobacter nivis.</title>
        <authorList>
            <person name="Terashima M."/>
        </authorList>
    </citation>
    <scope>NUCLEOTIDE SEQUENCE [LARGE SCALE GENOMIC DNA]</scope>
    <source>
        <strain evidence="13">NBRC 111535</strain>
    </source>
</reference>
<evidence type="ECO:0000259" key="10">
    <source>
        <dbReference type="Pfam" id="PF00593"/>
    </source>
</evidence>
<dbReference type="Pfam" id="PF00593">
    <property type="entry name" value="TonB_dep_Rec_b-barrel"/>
    <property type="match status" value="1"/>
</dbReference>
<dbReference type="AlphaFoldDB" id="A0A2Z3GKB1"/>
<dbReference type="InterPro" id="IPR037066">
    <property type="entry name" value="Plug_dom_sf"/>
</dbReference>